<protein>
    <submittedName>
        <fullName evidence="2">Uncharacterized protein</fullName>
    </submittedName>
</protein>
<evidence type="ECO:0000256" key="1">
    <source>
        <dbReference type="SAM" id="Phobius"/>
    </source>
</evidence>
<dbReference type="Proteomes" id="UP000316181">
    <property type="component" value="Unassembled WGS sequence"/>
</dbReference>
<dbReference type="EMBL" id="VFNV01000001">
    <property type="protein sequence ID" value="TQK76942.1"/>
    <property type="molecule type" value="Genomic_DNA"/>
</dbReference>
<gene>
    <name evidence="2" type="ORF">FB389_1645</name>
</gene>
<comment type="caution">
    <text evidence="2">The sequence shown here is derived from an EMBL/GenBank/DDBJ whole genome shotgun (WGS) entry which is preliminary data.</text>
</comment>
<keyword evidence="1" id="KW-0812">Transmembrane</keyword>
<evidence type="ECO:0000313" key="2">
    <source>
        <dbReference type="EMBL" id="TQK76942.1"/>
    </source>
</evidence>
<name>A0A542SQQ7_9MICO</name>
<feature type="transmembrane region" description="Helical" evidence="1">
    <location>
        <begin position="22"/>
        <end position="41"/>
    </location>
</feature>
<keyword evidence="1" id="KW-0472">Membrane</keyword>
<organism evidence="2 3">
    <name type="scientific">Rarobacter incanus</name>
    <dbReference type="NCBI Taxonomy" id="153494"/>
    <lineage>
        <taxon>Bacteria</taxon>
        <taxon>Bacillati</taxon>
        <taxon>Actinomycetota</taxon>
        <taxon>Actinomycetes</taxon>
        <taxon>Micrococcales</taxon>
        <taxon>Rarobacteraceae</taxon>
        <taxon>Rarobacter</taxon>
    </lineage>
</organism>
<reference evidence="2 3" key="1">
    <citation type="submission" date="2019-06" db="EMBL/GenBank/DDBJ databases">
        <title>Sequencing the genomes of 1000 actinobacteria strains.</title>
        <authorList>
            <person name="Klenk H.-P."/>
        </authorList>
    </citation>
    <scope>NUCLEOTIDE SEQUENCE [LARGE SCALE GENOMIC DNA]</scope>
    <source>
        <strain evidence="2 3">DSM 10596</strain>
    </source>
</reference>
<keyword evidence="1" id="KW-1133">Transmembrane helix</keyword>
<evidence type="ECO:0000313" key="3">
    <source>
        <dbReference type="Proteomes" id="UP000316181"/>
    </source>
</evidence>
<proteinExistence type="predicted"/>
<sequence>MVARPLAARCRGPTVGEVTPTIAALLVLALILATTGIGLALQHRGAKVRADGRGGARSQ</sequence>
<accession>A0A542SQQ7</accession>
<keyword evidence="3" id="KW-1185">Reference proteome</keyword>
<dbReference type="AlphaFoldDB" id="A0A542SQQ7"/>